<feature type="transmembrane region" description="Helical" evidence="8">
    <location>
        <begin position="150"/>
        <end position="174"/>
    </location>
</feature>
<dbReference type="EMBL" id="JAUTBF010000001">
    <property type="protein sequence ID" value="MDQ1123513.1"/>
    <property type="molecule type" value="Genomic_DNA"/>
</dbReference>
<protein>
    <submittedName>
        <fullName evidence="10">EmrB/QacA subfamily drug resistance transporter</fullName>
    </submittedName>
</protein>
<keyword evidence="4 8" id="KW-0812">Transmembrane</keyword>
<feature type="transmembrane region" description="Helical" evidence="8">
    <location>
        <begin position="287"/>
        <end position="312"/>
    </location>
</feature>
<feature type="region of interest" description="Disordered" evidence="7">
    <location>
        <begin position="652"/>
        <end position="685"/>
    </location>
</feature>
<dbReference type="CDD" id="cd17502">
    <property type="entry name" value="MFS_Azr1_MDR_like"/>
    <property type="match status" value="1"/>
</dbReference>
<comment type="caution">
    <text evidence="10">The sequence shown here is derived from an EMBL/GenBank/DDBJ whole genome shotgun (WGS) entry which is preliminary data.</text>
</comment>
<dbReference type="Pfam" id="PF07690">
    <property type="entry name" value="MFS_1"/>
    <property type="match status" value="1"/>
</dbReference>
<reference evidence="10 11" key="1">
    <citation type="submission" date="2023-07" db="EMBL/GenBank/DDBJ databases">
        <title>Functional and genomic diversity of the sorghum phyllosphere microbiome.</title>
        <authorList>
            <person name="Shade A."/>
        </authorList>
    </citation>
    <scope>NUCLEOTIDE SEQUENCE [LARGE SCALE GENOMIC DNA]</scope>
    <source>
        <strain evidence="10 11">SORGH_AS_1207</strain>
    </source>
</reference>
<feature type="transmembrane region" description="Helical" evidence="8">
    <location>
        <begin position="625"/>
        <end position="645"/>
    </location>
</feature>
<feature type="transmembrane region" description="Helical" evidence="8">
    <location>
        <begin position="327"/>
        <end position="346"/>
    </location>
</feature>
<dbReference type="SUPFAM" id="SSF103473">
    <property type="entry name" value="MFS general substrate transporter"/>
    <property type="match status" value="1"/>
</dbReference>
<evidence type="ECO:0000313" key="10">
    <source>
        <dbReference type="EMBL" id="MDQ1123513.1"/>
    </source>
</evidence>
<keyword evidence="3" id="KW-1003">Cell membrane</keyword>
<evidence type="ECO:0000256" key="2">
    <source>
        <dbReference type="ARBA" id="ARBA00022448"/>
    </source>
</evidence>
<evidence type="ECO:0000256" key="4">
    <source>
        <dbReference type="ARBA" id="ARBA00022692"/>
    </source>
</evidence>
<dbReference type="PROSITE" id="PS50850">
    <property type="entry name" value="MFS"/>
    <property type="match status" value="1"/>
</dbReference>
<evidence type="ECO:0000256" key="3">
    <source>
        <dbReference type="ARBA" id="ARBA00022475"/>
    </source>
</evidence>
<dbReference type="NCBIfam" id="TIGR00711">
    <property type="entry name" value="efflux_EmrB"/>
    <property type="match status" value="1"/>
</dbReference>
<feature type="transmembrane region" description="Helical" evidence="8">
    <location>
        <begin position="218"/>
        <end position="237"/>
    </location>
</feature>
<comment type="subcellular location">
    <subcellularLocation>
        <location evidence="1">Cell membrane</location>
        <topology evidence="1">Multi-pass membrane protein</topology>
    </subcellularLocation>
</comment>
<dbReference type="InterPro" id="IPR036259">
    <property type="entry name" value="MFS_trans_sf"/>
</dbReference>
<accession>A0ABU0TV26</accession>
<dbReference type="PANTHER" id="PTHR23501:SF197">
    <property type="entry name" value="COMD"/>
    <property type="match status" value="1"/>
</dbReference>
<evidence type="ECO:0000256" key="5">
    <source>
        <dbReference type="ARBA" id="ARBA00022989"/>
    </source>
</evidence>
<feature type="transmembrane region" description="Helical" evidence="8">
    <location>
        <begin position="117"/>
        <end position="138"/>
    </location>
</feature>
<feature type="region of interest" description="Disordered" evidence="7">
    <location>
        <begin position="739"/>
        <end position="769"/>
    </location>
</feature>
<dbReference type="Gene3D" id="1.20.1250.20">
    <property type="entry name" value="MFS general substrate transporter like domains"/>
    <property type="match status" value="1"/>
</dbReference>
<dbReference type="PANTHER" id="PTHR23501">
    <property type="entry name" value="MAJOR FACILITATOR SUPERFAMILY"/>
    <property type="match status" value="1"/>
</dbReference>
<evidence type="ECO:0000256" key="7">
    <source>
        <dbReference type="SAM" id="MobiDB-lite"/>
    </source>
</evidence>
<name>A0ABU0TV26_MICTR</name>
<dbReference type="Gene3D" id="1.20.1720.10">
    <property type="entry name" value="Multidrug resistance protein D"/>
    <property type="match status" value="1"/>
</dbReference>
<evidence type="ECO:0000256" key="8">
    <source>
        <dbReference type="SAM" id="Phobius"/>
    </source>
</evidence>
<feature type="compositionally biased region" description="Basic residues" evidence="7">
    <location>
        <begin position="659"/>
        <end position="685"/>
    </location>
</feature>
<feature type="transmembrane region" description="Helical" evidence="8">
    <location>
        <begin position="186"/>
        <end position="206"/>
    </location>
</feature>
<evidence type="ECO:0000256" key="6">
    <source>
        <dbReference type="ARBA" id="ARBA00023136"/>
    </source>
</evidence>
<dbReference type="InterPro" id="IPR020846">
    <property type="entry name" value="MFS_dom"/>
</dbReference>
<proteinExistence type="predicted"/>
<evidence type="ECO:0000259" key="9">
    <source>
        <dbReference type="PROSITE" id="PS50850"/>
    </source>
</evidence>
<keyword evidence="5 8" id="KW-1133">Transmembrane helix</keyword>
<keyword evidence="2" id="KW-0813">Transport</keyword>
<feature type="transmembrane region" description="Helical" evidence="8">
    <location>
        <begin position="60"/>
        <end position="80"/>
    </location>
</feature>
<evidence type="ECO:0000256" key="1">
    <source>
        <dbReference type="ARBA" id="ARBA00004651"/>
    </source>
</evidence>
<feature type="transmembrane region" description="Helical" evidence="8">
    <location>
        <begin position="353"/>
        <end position="372"/>
    </location>
</feature>
<feature type="transmembrane region" description="Helical" evidence="8">
    <location>
        <begin position="249"/>
        <end position="267"/>
    </location>
</feature>
<feature type="domain" description="Major facilitator superfamily (MFS) profile" evidence="9">
    <location>
        <begin position="27"/>
        <end position="491"/>
    </location>
</feature>
<keyword evidence="11" id="KW-1185">Reference proteome</keyword>
<gene>
    <name evidence="10" type="ORF">QE412_002086</name>
</gene>
<dbReference type="InterPro" id="IPR011701">
    <property type="entry name" value="MFS"/>
</dbReference>
<feature type="transmembrane region" description="Helical" evidence="8">
    <location>
        <begin position="21"/>
        <end position="40"/>
    </location>
</feature>
<dbReference type="InterPro" id="IPR004638">
    <property type="entry name" value="EmrB-like"/>
</dbReference>
<dbReference type="Proteomes" id="UP001226691">
    <property type="component" value="Unassembled WGS sequence"/>
</dbReference>
<sequence length="798" mass="85353">MSDITQSRRARTAATDTVMTHRMIMFVIFGLMAGMFLSALDQTVVGTSIRTIGDDLQGLSLQAWVTTAYLIVSTIATPIYGKLSDIFGRRPLFLLAILIFIVGSILASFSTSMIELAAFRAIQGLGAGGLMSMPLAIMGDMLAPRERAKYQGYFLAVFGISSVIGPLVGGLFAGADQILWITGWRWVFLINVPIGIAALAIVWRFLHLPKQPRHSVRIDWWGATTVIVALVPLLLVAEQGREWGWGSPIALACYVVGGLGILAFVIAERAMGDDALIPLKLFRSPTFSMATVIGVLVGFGMFGAMLTLPLYLQLVLGSNPTQSGFEMLPMILGLMIASIGSGQIIARTGRYRMFPIIGTLLMSVGFFLLTFLKYDSPYWHVAIAMLVIGLGLGQLMQTLTIASQNSVGLRDMGVATSGSTFFRQIGGTLGTAVLLSLLFTLMPTNVIGSFSDRTTLTDALDAALDPTVSSAPANQKIMSAIYAPIVSRATDAVTTQLQQNVQQAQDAATQAVAQKVAAGQLPASAQAAATQAAIAQALTAATTQVQQQMPVARIASDGTVSLDFSDAAQRAAFVDTIATNLEDQFRAGDDNASVGDSTLDDTSFLVNADPRLAKPFLVGFNASAVSVYGVAMSVLLLAFVLSLFFRTPPLRAKSGPAGSRRRAPRTRRRGEARRRSRRSIGRAPRPVRRWGRAVVRPHRLTRPRGPAGAFAELAGCRLRHRGTNPTRRTLLCGATSAATRSSGVSSTPRATTTKASGISRRSSSRAPMTAASWIVGCDSRTWGRSARHGRDRTRPARP</sequence>
<organism evidence="10 11">
    <name type="scientific">Microbacterium trichothecenolyticum</name>
    <name type="common">Aureobacterium trichothecenolyticum</name>
    <dbReference type="NCBI Taxonomy" id="69370"/>
    <lineage>
        <taxon>Bacteria</taxon>
        <taxon>Bacillati</taxon>
        <taxon>Actinomycetota</taxon>
        <taxon>Actinomycetes</taxon>
        <taxon>Micrococcales</taxon>
        <taxon>Microbacteriaceae</taxon>
        <taxon>Microbacterium</taxon>
    </lineage>
</organism>
<evidence type="ECO:0000313" key="11">
    <source>
        <dbReference type="Proteomes" id="UP001226691"/>
    </source>
</evidence>
<feature type="transmembrane region" description="Helical" evidence="8">
    <location>
        <begin position="421"/>
        <end position="442"/>
    </location>
</feature>
<feature type="transmembrane region" description="Helical" evidence="8">
    <location>
        <begin position="92"/>
        <end position="111"/>
    </location>
</feature>
<feature type="compositionally biased region" description="Polar residues" evidence="7">
    <location>
        <begin position="739"/>
        <end position="756"/>
    </location>
</feature>
<keyword evidence="6 8" id="KW-0472">Membrane</keyword>
<feature type="transmembrane region" description="Helical" evidence="8">
    <location>
        <begin position="378"/>
        <end position="400"/>
    </location>
</feature>